<sequence length="831" mass="81507">MLQTQCYIDLARLLVTGTRSFYNNPTFSDITLVCPDGRQLRCHQVILAASSKRLASVLKQGGFTGSKLPVQGVDSDALDTLIDSFYTGECPLTLATAASIYDAAVKLEVNGLPGAVEQFLSASLTPSNACLLLDRAMNTKTGRLAEVCLQFIRARLADVVPSLEFSASSMDVVVQICTDVANNRHSPQLALQVALAWLRGPPSGPSRTHLLPALADQIGISPELLQTYMRSSGGNSPGADGSGGSGGNGGGGGGGGSLGAVSLLGEPPSLDSALPLSSLPLLQLLPPGQLQQLGMGGGAAGAAAAQLLLGQGGNTAALRSLLEDDGSGGAGGNGGGGGRGGAGGGGGIGGVDGAAEAALAQRLGNLRRELEEGAAGGFAGALAAAAAASNRGKRPRTDDSRRSSGWEQEPMSGLVRGLSGEQDMVSPAGAGGGGFPGAGGSLGKLAALPSAPSYADPPPRDRRTPQVKGVCHVEGCYTDLTGLRDYHLRYKICEFHLKVSSVLKDGVPQRFCQQCGRFHHLSEFDGNRRSCRTMLARHNMRRAKKMGQSGSPMAEDQGNAAAAAAAGGASAGANGDLSAKLLQQLGGTAGLVAAMASLQQQQQQPQAAGAQQQQQHQQQHQLQQLAQLSIPDGMSLTDAVAAAMAGLQGNGASAGGGGGGGGGLLGSPTGRRLNELLDGLGRGANGSATGAQMGSLLEALGANGSGGGGSGGGAGGGGSGGGAAAPAGDAAASDGGAAMPGGGDGGGERDGHGKMGGVQGDAVAALEAIAAAAAAATAATSASGDGASSPTGDGMARHGRLPSGGGAADENGGGGVGPDADGDEDKAAKGQ</sequence>
<evidence type="ECO:0000313" key="9">
    <source>
        <dbReference type="Proteomes" id="UP001165080"/>
    </source>
</evidence>
<feature type="compositionally biased region" description="Low complexity" evidence="5">
    <location>
        <begin position="724"/>
        <end position="737"/>
    </location>
</feature>
<dbReference type="Pfam" id="PF00651">
    <property type="entry name" value="BTB"/>
    <property type="match status" value="1"/>
</dbReference>
<organism evidence="8 9">
    <name type="scientific">Pleodorina starrii</name>
    <dbReference type="NCBI Taxonomy" id="330485"/>
    <lineage>
        <taxon>Eukaryota</taxon>
        <taxon>Viridiplantae</taxon>
        <taxon>Chlorophyta</taxon>
        <taxon>core chlorophytes</taxon>
        <taxon>Chlorophyceae</taxon>
        <taxon>CS clade</taxon>
        <taxon>Chlamydomonadales</taxon>
        <taxon>Volvocaceae</taxon>
        <taxon>Pleodorina</taxon>
    </lineage>
</organism>
<comment type="caution">
    <text evidence="8">The sequence shown here is derived from an EMBL/GenBank/DDBJ whole genome shotgun (WGS) entry which is preliminary data.</text>
</comment>
<dbReference type="GO" id="GO:0008270">
    <property type="term" value="F:zinc ion binding"/>
    <property type="evidence" value="ECO:0007669"/>
    <property type="project" value="UniProtKB-KW"/>
</dbReference>
<dbReference type="GO" id="GO:0003677">
    <property type="term" value="F:DNA binding"/>
    <property type="evidence" value="ECO:0007669"/>
    <property type="project" value="InterPro"/>
</dbReference>
<dbReference type="PROSITE" id="PS51141">
    <property type="entry name" value="ZF_SBP"/>
    <property type="match status" value="1"/>
</dbReference>
<evidence type="ECO:0000256" key="1">
    <source>
        <dbReference type="ARBA" id="ARBA00004906"/>
    </source>
</evidence>
<evidence type="ECO:0000256" key="2">
    <source>
        <dbReference type="ARBA" id="ARBA00022723"/>
    </source>
</evidence>
<keyword evidence="9" id="KW-1185">Reference proteome</keyword>
<dbReference type="InterPro" id="IPR011333">
    <property type="entry name" value="SKP1/BTB/POZ_sf"/>
</dbReference>
<dbReference type="CDD" id="cd18186">
    <property type="entry name" value="BTB_POZ_ZBTB_KLHL-like"/>
    <property type="match status" value="1"/>
</dbReference>
<feature type="compositionally biased region" description="Gly residues" evidence="5">
    <location>
        <begin position="240"/>
        <end position="253"/>
    </location>
</feature>
<evidence type="ECO:0000259" key="7">
    <source>
        <dbReference type="PROSITE" id="PS51141"/>
    </source>
</evidence>
<name>A0A9W6BGQ9_9CHLO</name>
<keyword evidence="2" id="KW-0479">Metal-binding</keyword>
<reference evidence="8 9" key="1">
    <citation type="journal article" date="2023" name="Commun. Biol.">
        <title>Reorganization of the ancestral sex-determining regions during the evolution of trioecy in Pleodorina starrii.</title>
        <authorList>
            <person name="Takahashi K."/>
            <person name="Suzuki S."/>
            <person name="Kawai-Toyooka H."/>
            <person name="Yamamoto K."/>
            <person name="Hamaji T."/>
            <person name="Ootsuki R."/>
            <person name="Yamaguchi H."/>
            <person name="Kawachi M."/>
            <person name="Higashiyama T."/>
            <person name="Nozaki H."/>
        </authorList>
    </citation>
    <scope>NUCLEOTIDE SEQUENCE [LARGE SCALE GENOMIC DNA]</scope>
    <source>
        <strain evidence="8 9">NIES-4479</strain>
    </source>
</reference>
<dbReference type="SUPFAM" id="SSF103612">
    <property type="entry name" value="SBT domain"/>
    <property type="match status" value="1"/>
</dbReference>
<proteinExistence type="predicted"/>
<feature type="domain" description="SBP-type" evidence="7">
    <location>
        <begin position="468"/>
        <end position="545"/>
    </location>
</feature>
<dbReference type="Pfam" id="PF03110">
    <property type="entry name" value="SBP"/>
    <property type="match status" value="1"/>
</dbReference>
<keyword evidence="3" id="KW-0863">Zinc-finger</keyword>
<evidence type="ECO:0000256" key="4">
    <source>
        <dbReference type="ARBA" id="ARBA00022833"/>
    </source>
</evidence>
<feature type="compositionally biased region" description="Gly residues" evidence="5">
    <location>
        <begin position="802"/>
        <end position="817"/>
    </location>
</feature>
<protein>
    <submittedName>
        <fullName evidence="8">Uncharacterized protein</fullName>
    </submittedName>
</protein>
<dbReference type="Gene3D" id="3.30.710.10">
    <property type="entry name" value="Potassium Channel Kv1.1, Chain A"/>
    <property type="match status" value="1"/>
</dbReference>
<feature type="compositionally biased region" description="Gly residues" evidence="5">
    <location>
        <begin position="708"/>
        <end position="723"/>
    </location>
</feature>
<dbReference type="PROSITE" id="PS50097">
    <property type="entry name" value="BTB"/>
    <property type="match status" value="1"/>
</dbReference>
<comment type="pathway">
    <text evidence="1">Protein modification; protein ubiquitination.</text>
</comment>
<dbReference type="Gene3D" id="4.10.1100.10">
    <property type="entry name" value="Transcription factor, SBP-box domain"/>
    <property type="match status" value="1"/>
</dbReference>
<dbReference type="SUPFAM" id="SSF54695">
    <property type="entry name" value="POZ domain"/>
    <property type="match status" value="1"/>
</dbReference>
<feature type="region of interest" description="Disordered" evidence="5">
    <location>
        <begin position="229"/>
        <end position="253"/>
    </location>
</feature>
<evidence type="ECO:0000256" key="5">
    <source>
        <dbReference type="SAM" id="MobiDB-lite"/>
    </source>
</evidence>
<dbReference type="SMART" id="SM00225">
    <property type="entry name" value="BTB"/>
    <property type="match status" value="1"/>
</dbReference>
<dbReference type="InterPro" id="IPR000210">
    <property type="entry name" value="BTB/POZ_dom"/>
</dbReference>
<dbReference type="InterPro" id="IPR036893">
    <property type="entry name" value="SBP_sf"/>
</dbReference>
<feature type="region of interest" description="Disordered" evidence="5">
    <location>
        <begin position="775"/>
        <end position="831"/>
    </location>
</feature>
<dbReference type="PANTHER" id="PTHR31251:SF169">
    <property type="entry name" value="SQUAMOSA PROMOTER-BINDING-LIKE PROTEIN 8"/>
    <property type="match status" value="1"/>
</dbReference>
<evidence type="ECO:0000256" key="3">
    <source>
        <dbReference type="ARBA" id="ARBA00022771"/>
    </source>
</evidence>
<feature type="domain" description="BTB" evidence="6">
    <location>
        <begin position="28"/>
        <end position="94"/>
    </location>
</feature>
<accession>A0A9W6BGQ9</accession>
<feature type="region of interest" description="Disordered" evidence="5">
    <location>
        <begin position="387"/>
        <end position="412"/>
    </location>
</feature>
<gene>
    <name evidence="8" type="primary">PLESTBF000257</name>
    <name evidence="8" type="ORF">PLESTB_000533000</name>
</gene>
<feature type="region of interest" description="Disordered" evidence="5">
    <location>
        <begin position="708"/>
        <end position="758"/>
    </location>
</feature>
<evidence type="ECO:0000259" key="6">
    <source>
        <dbReference type="PROSITE" id="PS50097"/>
    </source>
</evidence>
<feature type="compositionally biased region" description="Low complexity" evidence="5">
    <location>
        <begin position="775"/>
        <end position="794"/>
    </location>
</feature>
<dbReference type="EMBL" id="BRXU01000004">
    <property type="protein sequence ID" value="GLC51723.1"/>
    <property type="molecule type" value="Genomic_DNA"/>
</dbReference>
<dbReference type="GO" id="GO:0005634">
    <property type="term" value="C:nucleus"/>
    <property type="evidence" value="ECO:0007669"/>
    <property type="project" value="InterPro"/>
</dbReference>
<dbReference type="Proteomes" id="UP001165080">
    <property type="component" value="Unassembled WGS sequence"/>
</dbReference>
<dbReference type="InterPro" id="IPR004333">
    <property type="entry name" value="SBP_dom"/>
</dbReference>
<dbReference type="PANTHER" id="PTHR31251">
    <property type="entry name" value="SQUAMOSA PROMOTER-BINDING-LIKE PROTEIN 4"/>
    <property type="match status" value="1"/>
</dbReference>
<dbReference type="AlphaFoldDB" id="A0A9W6BGQ9"/>
<keyword evidence="4" id="KW-0862">Zinc</keyword>
<evidence type="ECO:0000313" key="8">
    <source>
        <dbReference type="EMBL" id="GLC51723.1"/>
    </source>
</evidence>
<feature type="compositionally biased region" description="Basic and acidic residues" evidence="5">
    <location>
        <begin position="395"/>
        <end position="404"/>
    </location>
</feature>
<dbReference type="InterPro" id="IPR044817">
    <property type="entry name" value="SBP-like"/>
</dbReference>